<name>A0A4R7PA48_9GAMM</name>
<evidence type="ECO:0000313" key="5">
    <source>
        <dbReference type="Proteomes" id="UP000295341"/>
    </source>
</evidence>
<accession>A0A4R7PA48</accession>
<protein>
    <recommendedName>
        <fullName evidence="2">Anti-sigma factor antagonist</fullName>
    </recommendedName>
</protein>
<reference evidence="4 5" key="1">
    <citation type="submission" date="2019-03" db="EMBL/GenBank/DDBJ databases">
        <title>Genomic Encyclopedia of Type Strains, Phase IV (KMG-IV): sequencing the most valuable type-strain genomes for metagenomic binning, comparative biology and taxonomic classification.</title>
        <authorList>
            <person name="Goeker M."/>
        </authorList>
    </citation>
    <scope>NUCLEOTIDE SEQUENCE [LARGE SCALE GENOMIC DNA]</scope>
    <source>
        <strain evidence="4 5">DSM 26377</strain>
    </source>
</reference>
<comment type="similarity">
    <text evidence="1 2">Belongs to the anti-sigma-factor antagonist family.</text>
</comment>
<dbReference type="InterPro" id="IPR036513">
    <property type="entry name" value="STAS_dom_sf"/>
</dbReference>
<feature type="domain" description="STAS" evidence="3">
    <location>
        <begin position="1"/>
        <end position="113"/>
    </location>
</feature>
<proteinExistence type="inferred from homology"/>
<dbReference type="OrthoDB" id="9808221at2"/>
<organism evidence="4 5">
    <name type="scientific">Panacagrimonas perspica</name>
    <dbReference type="NCBI Taxonomy" id="381431"/>
    <lineage>
        <taxon>Bacteria</taxon>
        <taxon>Pseudomonadati</taxon>
        <taxon>Pseudomonadota</taxon>
        <taxon>Gammaproteobacteria</taxon>
        <taxon>Nevskiales</taxon>
        <taxon>Nevskiaceae</taxon>
        <taxon>Panacagrimonas</taxon>
    </lineage>
</organism>
<gene>
    <name evidence="4" type="ORF">DFR24_0252</name>
</gene>
<dbReference type="NCBIfam" id="TIGR00377">
    <property type="entry name" value="ant_ant_sig"/>
    <property type="match status" value="1"/>
</dbReference>
<dbReference type="Proteomes" id="UP000295341">
    <property type="component" value="Unassembled WGS sequence"/>
</dbReference>
<dbReference type="EMBL" id="SOBT01000008">
    <property type="protein sequence ID" value="TDU30895.1"/>
    <property type="molecule type" value="Genomic_DNA"/>
</dbReference>
<evidence type="ECO:0000256" key="1">
    <source>
        <dbReference type="ARBA" id="ARBA00009013"/>
    </source>
</evidence>
<dbReference type="InterPro" id="IPR003658">
    <property type="entry name" value="Anti-sigma_ant"/>
</dbReference>
<dbReference type="RefSeq" id="WP_133879530.1">
    <property type="nucleotide sequence ID" value="NZ_MWIN01000022.1"/>
</dbReference>
<dbReference type="PANTHER" id="PTHR33495">
    <property type="entry name" value="ANTI-SIGMA FACTOR ANTAGONIST TM_1081-RELATED-RELATED"/>
    <property type="match status" value="1"/>
</dbReference>
<dbReference type="Gene3D" id="3.30.750.24">
    <property type="entry name" value="STAS domain"/>
    <property type="match status" value="1"/>
</dbReference>
<keyword evidence="5" id="KW-1185">Reference proteome</keyword>
<dbReference type="CDD" id="cd07043">
    <property type="entry name" value="STAS_anti-anti-sigma_factors"/>
    <property type="match status" value="1"/>
</dbReference>
<evidence type="ECO:0000256" key="2">
    <source>
        <dbReference type="RuleBase" id="RU003749"/>
    </source>
</evidence>
<evidence type="ECO:0000313" key="4">
    <source>
        <dbReference type="EMBL" id="TDU30895.1"/>
    </source>
</evidence>
<comment type="caution">
    <text evidence="4">The sequence shown here is derived from an EMBL/GenBank/DDBJ whole genome shotgun (WGS) entry which is preliminary data.</text>
</comment>
<dbReference type="InterPro" id="IPR002645">
    <property type="entry name" value="STAS_dom"/>
</dbReference>
<dbReference type="GO" id="GO:0043856">
    <property type="term" value="F:anti-sigma factor antagonist activity"/>
    <property type="evidence" value="ECO:0007669"/>
    <property type="project" value="InterPro"/>
</dbReference>
<dbReference type="AlphaFoldDB" id="A0A4R7PA48"/>
<sequence length="124" mass="13173">MALSTSRCADVLLLRPKGRIDHNNAEEFADAVKPYLADCKAGGDSLIFDLSELEYISSAGLRVLMLVSKNVGPNGGKVALAQPQRVVGEILQISRFKYVFPIHDTVAAGIAALSPDAAAAYART</sequence>
<dbReference type="SUPFAM" id="SSF52091">
    <property type="entry name" value="SpoIIaa-like"/>
    <property type="match status" value="1"/>
</dbReference>
<dbReference type="Pfam" id="PF01740">
    <property type="entry name" value="STAS"/>
    <property type="match status" value="1"/>
</dbReference>
<evidence type="ECO:0000259" key="3">
    <source>
        <dbReference type="PROSITE" id="PS50801"/>
    </source>
</evidence>
<dbReference type="PROSITE" id="PS50801">
    <property type="entry name" value="STAS"/>
    <property type="match status" value="1"/>
</dbReference>